<proteinExistence type="predicted"/>
<dbReference type="OrthoDB" id="10257314at2759"/>
<dbReference type="InterPro" id="IPR042098">
    <property type="entry name" value="TauD-like_sf"/>
</dbReference>
<comment type="caution">
    <text evidence="2">The sequence shown here is derived from an EMBL/GenBank/DDBJ whole genome shotgun (WGS) entry which is preliminary data.</text>
</comment>
<protein>
    <recommendedName>
        <fullName evidence="4">TauD/TfdA-like domain-containing protein</fullName>
    </recommendedName>
</protein>
<keyword evidence="3" id="KW-1185">Reference proteome</keyword>
<dbReference type="AlphaFoldDB" id="A0A9W7L7C9"/>
<dbReference type="Gene3D" id="3.60.130.10">
    <property type="entry name" value="Clavaminate synthase-like"/>
    <property type="match status" value="1"/>
</dbReference>
<sequence>MELIMLLENHISQDKYLFEVAYEPNQVTMWDNRQLIHKGLVNDTSCKRVIQRVSVNSGHLPIAKKELEWAGGDFDRALELAHERRRGGVTYIDTDGYASLA</sequence>
<name>A0A9W7L7C9_9STRA</name>
<keyword evidence="1" id="KW-0560">Oxidoreductase</keyword>
<evidence type="ECO:0000313" key="2">
    <source>
        <dbReference type="EMBL" id="GMI35676.1"/>
    </source>
</evidence>
<evidence type="ECO:0000313" key="3">
    <source>
        <dbReference type="Proteomes" id="UP001165065"/>
    </source>
</evidence>
<gene>
    <name evidence="2" type="ORF">TrCOL_g10790</name>
</gene>
<accession>A0A9W7L7C9</accession>
<dbReference type="Proteomes" id="UP001165065">
    <property type="component" value="Unassembled WGS sequence"/>
</dbReference>
<dbReference type="EMBL" id="BRYA01000920">
    <property type="protein sequence ID" value="GMI35676.1"/>
    <property type="molecule type" value="Genomic_DNA"/>
</dbReference>
<organism evidence="2 3">
    <name type="scientific">Triparma columacea</name>
    <dbReference type="NCBI Taxonomy" id="722753"/>
    <lineage>
        <taxon>Eukaryota</taxon>
        <taxon>Sar</taxon>
        <taxon>Stramenopiles</taxon>
        <taxon>Ochrophyta</taxon>
        <taxon>Bolidophyceae</taxon>
        <taxon>Parmales</taxon>
        <taxon>Triparmaceae</taxon>
        <taxon>Triparma</taxon>
    </lineage>
</organism>
<evidence type="ECO:0000256" key="1">
    <source>
        <dbReference type="ARBA" id="ARBA00023002"/>
    </source>
</evidence>
<dbReference type="GO" id="GO:0016491">
    <property type="term" value="F:oxidoreductase activity"/>
    <property type="evidence" value="ECO:0007669"/>
    <property type="project" value="UniProtKB-KW"/>
</dbReference>
<dbReference type="SUPFAM" id="SSF51197">
    <property type="entry name" value="Clavaminate synthase-like"/>
    <property type="match status" value="1"/>
</dbReference>
<evidence type="ECO:0008006" key="4">
    <source>
        <dbReference type="Google" id="ProtNLM"/>
    </source>
</evidence>
<reference evidence="3" key="1">
    <citation type="journal article" date="2023" name="Commun. Biol.">
        <title>Genome analysis of Parmales, the sister group of diatoms, reveals the evolutionary specialization of diatoms from phago-mixotrophs to photoautotrophs.</title>
        <authorList>
            <person name="Ban H."/>
            <person name="Sato S."/>
            <person name="Yoshikawa S."/>
            <person name="Yamada K."/>
            <person name="Nakamura Y."/>
            <person name="Ichinomiya M."/>
            <person name="Sato N."/>
            <person name="Blanc-Mathieu R."/>
            <person name="Endo H."/>
            <person name="Kuwata A."/>
            <person name="Ogata H."/>
        </authorList>
    </citation>
    <scope>NUCLEOTIDE SEQUENCE [LARGE SCALE GENOMIC DNA]</scope>
</reference>